<evidence type="ECO:0000313" key="2">
    <source>
        <dbReference type="EMBL" id="BAZ85153.1"/>
    </source>
</evidence>
<dbReference type="KEGG" id="dcm:NIES806_13530"/>
<sequence>MKILDFAISRWQLASRLLFVAFACAFLFFTTAFPALAISSYQSNPKEGTTQLLETQRQTDKAAKAPPLGLKETQEKTKRGLNEVQGDADIDKMKRPENSKSATSVPEEVEGFLEKITGNKK</sequence>
<feature type="compositionally biased region" description="Basic and acidic residues" evidence="1">
    <location>
        <begin position="72"/>
        <end position="81"/>
    </location>
</feature>
<dbReference type="EMBL" id="AP018316">
    <property type="protein sequence ID" value="BAZ85153.1"/>
    <property type="molecule type" value="Genomic_DNA"/>
</dbReference>
<gene>
    <name evidence="2" type="ORF">NIES806_13530</name>
</gene>
<protein>
    <submittedName>
        <fullName evidence="2">Low temperature-induced protein</fullName>
    </submittedName>
</protein>
<dbReference type="AlphaFoldDB" id="A0A1Z4V138"/>
<accession>A0A1Z4V138</accession>
<feature type="compositionally biased region" description="Basic and acidic residues" evidence="1">
    <location>
        <begin position="89"/>
        <end position="98"/>
    </location>
</feature>
<proteinExistence type="predicted"/>
<dbReference type="RefSeq" id="WP_096665486.1">
    <property type="nucleotide sequence ID" value="NZ_AP018316.1"/>
</dbReference>
<keyword evidence="3" id="KW-1185">Reference proteome</keyword>
<organism evidence="2 3">
    <name type="scientific">Dolichospermum compactum NIES-806</name>
    <dbReference type="NCBI Taxonomy" id="1973481"/>
    <lineage>
        <taxon>Bacteria</taxon>
        <taxon>Bacillati</taxon>
        <taxon>Cyanobacteriota</taxon>
        <taxon>Cyanophyceae</taxon>
        <taxon>Nostocales</taxon>
        <taxon>Aphanizomenonaceae</taxon>
        <taxon>Dolichospermum</taxon>
        <taxon>Dolichospermum compactum</taxon>
    </lineage>
</organism>
<dbReference type="Proteomes" id="UP000218702">
    <property type="component" value="Chromosome"/>
</dbReference>
<reference evidence="2 3" key="1">
    <citation type="submission" date="2017-06" db="EMBL/GenBank/DDBJ databases">
        <title>Genome sequencing of cyanobaciteial culture collection at National Institute for Environmental Studies (NIES).</title>
        <authorList>
            <person name="Hirose Y."/>
            <person name="Shimura Y."/>
            <person name="Fujisawa T."/>
            <person name="Nakamura Y."/>
            <person name="Kawachi M."/>
        </authorList>
    </citation>
    <scope>NUCLEOTIDE SEQUENCE [LARGE SCALE GENOMIC DNA]</scope>
    <source>
        <strain evidence="2 3">NIES-806</strain>
    </source>
</reference>
<evidence type="ECO:0000313" key="3">
    <source>
        <dbReference type="Proteomes" id="UP000218702"/>
    </source>
</evidence>
<evidence type="ECO:0000256" key="1">
    <source>
        <dbReference type="SAM" id="MobiDB-lite"/>
    </source>
</evidence>
<feature type="region of interest" description="Disordered" evidence="1">
    <location>
        <begin position="49"/>
        <end position="108"/>
    </location>
</feature>
<name>A0A1Z4V138_9CYAN</name>
<dbReference type="OrthoDB" id="460499at2"/>